<comment type="caution">
    <text evidence="6">The sequence shown here is derived from an EMBL/GenBank/DDBJ whole genome shotgun (WGS) entry which is preliminary data.</text>
</comment>
<evidence type="ECO:0000313" key="6">
    <source>
        <dbReference type="EMBL" id="MBG6084521.1"/>
    </source>
</evidence>
<evidence type="ECO:0000256" key="1">
    <source>
        <dbReference type="ARBA" id="ARBA00023015"/>
    </source>
</evidence>
<dbReference type="PRINTS" id="PR00455">
    <property type="entry name" value="HTHTETR"/>
</dbReference>
<protein>
    <submittedName>
        <fullName evidence="6">AcrR family transcriptional regulator</fullName>
    </submittedName>
</protein>
<organism evidence="6 7">
    <name type="scientific">Zhihengliuella flava</name>
    <dbReference type="NCBI Taxonomy" id="1285193"/>
    <lineage>
        <taxon>Bacteria</taxon>
        <taxon>Bacillati</taxon>
        <taxon>Actinomycetota</taxon>
        <taxon>Actinomycetes</taxon>
        <taxon>Micrococcales</taxon>
        <taxon>Micrococcaceae</taxon>
        <taxon>Zhihengliuella</taxon>
    </lineage>
</organism>
<evidence type="ECO:0000259" key="5">
    <source>
        <dbReference type="PROSITE" id="PS50977"/>
    </source>
</evidence>
<dbReference type="EMBL" id="JADOTZ010000001">
    <property type="protein sequence ID" value="MBG6084521.1"/>
    <property type="molecule type" value="Genomic_DNA"/>
</dbReference>
<dbReference type="InterPro" id="IPR001647">
    <property type="entry name" value="HTH_TetR"/>
</dbReference>
<keyword evidence="7" id="KW-1185">Reference proteome</keyword>
<evidence type="ECO:0000256" key="2">
    <source>
        <dbReference type="ARBA" id="ARBA00023125"/>
    </source>
</evidence>
<dbReference type="GO" id="GO:0000976">
    <property type="term" value="F:transcription cis-regulatory region binding"/>
    <property type="evidence" value="ECO:0007669"/>
    <property type="project" value="TreeGrafter"/>
</dbReference>
<dbReference type="AlphaFoldDB" id="A0A931DBR9"/>
<gene>
    <name evidence="6" type="ORF">IW252_001288</name>
</gene>
<evidence type="ECO:0000313" key="7">
    <source>
        <dbReference type="Proteomes" id="UP000625033"/>
    </source>
</evidence>
<dbReference type="InterPro" id="IPR050109">
    <property type="entry name" value="HTH-type_TetR-like_transc_reg"/>
</dbReference>
<dbReference type="GO" id="GO:0003700">
    <property type="term" value="F:DNA-binding transcription factor activity"/>
    <property type="evidence" value="ECO:0007669"/>
    <property type="project" value="TreeGrafter"/>
</dbReference>
<dbReference type="Gene3D" id="1.10.10.60">
    <property type="entry name" value="Homeodomain-like"/>
    <property type="match status" value="1"/>
</dbReference>
<evidence type="ECO:0000256" key="4">
    <source>
        <dbReference type="PROSITE-ProRule" id="PRU00335"/>
    </source>
</evidence>
<keyword evidence="3" id="KW-0804">Transcription</keyword>
<dbReference type="Proteomes" id="UP000625033">
    <property type="component" value="Unassembled WGS sequence"/>
</dbReference>
<keyword evidence="1" id="KW-0805">Transcription regulation</keyword>
<dbReference type="RefSeq" id="WP_196835819.1">
    <property type="nucleotide sequence ID" value="NZ_JADOTZ010000001.1"/>
</dbReference>
<sequence length="211" mass="22679">MSAAQHDGVVRRPARTNATRLKIFEASLALIGQRGHHAVTVDEIAAAAGVSKGSVYYNFGSKSDLIGQLLRFGTDILLDRLHAAAGPASDSARERMAAMVRAALLFVEDYPAFAQLWISEMWREPSDWREVLVTMRADVLGVVRESVAAVFAERGAVHGPHIAETVDVTASAIFGSTLLLARDRQVFAAEHSVEACVRTILGSLDAAPASR</sequence>
<dbReference type="PANTHER" id="PTHR30055">
    <property type="entry name" value="HTH-TYPE TRANSCRIPTIONAL REGULATOR RUTR"/>
    <property type="match status" value="1"/>
</dbReference>
<feature type="DNA-binding region" description="H-T-H motif" evidence="4">
    <location>
        <begin position="40"/>
        <end position="59"/>
    </location>
</feature>
<accession>A0A931DBR9</accession>
<dbReference type="Gene3D" id="1.10.357.10">
    <property type="entry name" value="Tetracycline Repressor, domain 2"/>
    <property type="match status" value="1"/>
</dbReference>
<dbReference type="PANTHER" id="PTHR30055:SF238">
    <property type="entry name" value="MYCOFACTOCIN BIOSYNTHESIS TRANSCRIPTIONAL REGULATOR MFTR-RELATED"/>
    <property type="match status" value="1"/>
</dbReference>
<name>A0A931DBR9_9MICC</name>
<dbReference type="InterPro" id="IPR009057">
    <property type="entry name" value="Homeodomain-like_sf"/>
</dbReference>
<proteinExistence type="predicted"/>
<dbReference type="PROSITE" id="PS50977">
    <property type="entry name" value="HTH_TETR_2"/>
    <property type="match status" value="1"/>
</dbReference>
<dbReference type="Pfam" id="PF00440">
    <property type="entry name" value="TetR_N"/>
    <property type="match status" value="1"/>
</dbReference>
<reference evidence="6" key="1">
    <citation type="submission" date="2020-11" db="EMBL/GenBank/DDBJ databases">
        <title>Sequencing the genomes of 1000 actinobacteria strains.</title>
        <authorList>
            <person name="Klenk H.-P."/>
        </authorList>
    </citation>
    <scope>NUCLEOTIDE SEQUENCE</scope>
    <source>
        <strain evidence="6">DSM 26152</strain>
    </source>
</reference>
<feature type="domain" description="HTH tetR-type" evidence="5">
    <location>
        <begin position="17"/>
        <end position="77"/>
    </location>
</feature>
<dbReference type="SUPFAM" id="SSF46689">
    <property type="entry name" value="Homeodomain-like"/>
    <property type="match status" value="1"/>
</dbReference>
<evidence type="ECO:0000256" key="3">
    <source>
        <dbReference type="ARBA" id="ARBA00023163"/>
    </source>
</evidence>
<keyword evidence="2 4" id="KW-0238">DNA-binding</keyword>